<name>A0ABV3XS42_9RHOB</name>
<evidence type="ECO:0000313" key="3">
    <source>
        <dbReference type="Proteomes" id="UP001560019"/>
    </source>
</evidence>
<dbReference type="EMBL" id="JBEHHI010000001">
    <property type="protein sequence ID" value="MEX5727898.1"/>
    <property type="molecule type" value="Genomic_DNA"/>
</dbReference>
<organism evidence="2 3">
    <name type="scientific">Rhodovulum iodosum</name>
    <dbReference type="NCBI Taxonomy" id="68291"/>
    <lineage>
        <taxon>Bacteria</taxon>
        <taxon>Pseudomonadati</taxon>
        <taxon>Pseudomonadota</taxon>
        <taxon>Alphaproteobacteria</taxon>
        <taxon>Rhodobacterales</taxon>
        <taxon>Paracoccaceae</taxon>
        <taxon>Rhodovulum</taxon>
    </lineage>
</organism>
<reference evidence="2 3" key="1">
    <citation type="submission" date="2024-06" db="EMBL/GenBank/DDBJ databases">
        <title>Genome of Rhodovulum iodosum, a marine photoferrotroph.</title>
        <authorList>
            <person name="Bianchini G."/>
            <person name="Nikeleit V."/>
            <person name="Kappler A."/>
            <person name="Bryce C."/>
            <person name="Sanchez-Baracaldo P."/>
        </authorList>
    </citation>
    <scope>NUCLEOTIDE SEQUENCE [LARGE SCALE GENOMIC DNA]</scope>
    <source>
        <strain evidence="2 3">UT/N1</strain>
    </source>
</reference>
<gene>
    <name evidence="2" type="ORF">Ga0609869_001251</name>
</gene>
<keyword evidence="2" id="KW-0282">Flagellum</keyword>
<dbReference type="RefSeq" id="WP_125403026.1">
    <property type="nucleotide sequence ID" value="NZ_JBEHHI010000001.1"/>
</dbReference>
<accession>A0ABV3XS42</accession>
<dbReference type="Pfam" id="PF10135">
    <property type="entry name" value="Rod-binding"/>
    <property type="match status" value="1"/>
</dbReference>
<keyword evidence="2" id="KW-0966">Cell projection</keyword>
<evidence type="ECO:0000313" key="2">
    <source>
        <dbReference type="EMBL" id="MEX5727898.1"/>
    </source>
</evidence>
<dbReference type="Proteomes" id="UP001560019">
    <property type="component" value="Unassembled WGS sequence"/>
</dbReference>
<dbReference type="InterPro" id="IPR019301">
    <property type="entry name" value="Flagellar_prot_FlgJ_N"/>
</dbReference>
<sequence length="88" mass="9057">MIQPPPPTTPNQTALRGAARALEAQVIAEMLKAAGLGRTPAAFGGGTGEDQFASFLRQSQAEAMAEAGGFGLAERLFHALHGPADGKR</sequence>
<protein>
    <submittedName>
        <fullName evidence="2">Flagellar protein FlgJ</fullName>
    </submittedName>
</protein>
<comment type="caution">
    <text evidence="2">The sequence shown here is derived from an EMBL/GenBank/DDBJ whole genome shotgun (WGS) entry which is preliminary data.</text>
</comment>
<feature type="domain" description="Flagellar protein FlgJ N-terminal" evidence="1">
    <location>
        <begin position="30"/>
        <end position="77"/>
    </location>
</feature>
<evidence type="ECO:0000259" key="1">
    <source>
        <dbReference type="Pfam" id="PF10135"/>
    </source>
</evidence>
<keyword evidence="2" id="KW-0969">Cilium</keyword>
<keyword evidence="3" id="KW-1185">Reference proteome</keyword>
<proteinExistence type="predicted"/>